<dbReference type="Proteomes" id="UP001185755">
    <property type="component" value="Unassembled WGS sequence"/>
</dbReference>
<gene>
    <name evidence="2" type="ORF">R3P96_15565</name>
</gene>
<evidence type="ECO:0000259" key="1">
    <source>
        <dbReference type="Pfam" id="PF13577"/>
    </source>
</evidence>
<feature type="domain" description="SnoaL-like" evidence="1">
    <location>
        <begin position="2"/>
        <end position="121"/>
    </location>
</feature>
<protein>
    <submittedName>
        <fullName evidence="2">Nuclear transport factor 2 family protein</fullName>
    </submittedName>
</protein>
<evidence type="ECO:0000313" key="3">
    <source>
        <dbReference type="Proteomes" id="UP001185755"/>
    </source>
</evidence>
<organism evidence="2 3">
    <name type="scientific">Rhodococcoides yunnanense</name>
    <dbReference type="NCBI Taxonomy" id="278209"/>
    <lineage>
        <taxon>Bacteria</taxon>
        <taxon>Bacillati</taxon>
        <taxon>Actinomycetota</taxon>
        <taxon>Actinomycetes</taxon>
        <taxon>Mycobacteriales</taxon>
        <taxon>Nocardiaceae</taxon>
        <taxon>Rhodococcoides</taxon>
    </lineage>
</organism>
<dbReference type="RefSeq" id="WP_283276537.1">
    <property type="nucleotide sequence ID" value="NZ_JAWLJX010000004.1"/>
</dbReference>
<dbReference type="InterPro" id="IPR032710">
    <property type="entry name" value="NTF2-like_dom_sf"/>
</dbReference>
<name>A0ABU4BEY8_9NOCA</name>
<comment type="caution">
    <text evidence="2">The sequence shown here is derived from an EMBL/GenBank/DDBJ whole genome shotgun (WGS) entry which is preliminary data.</text>
</comment>
<dbReference type="InterPro" id="IPR037401">
    <property type="entry name" value="SnoaL-like"/>
</dbReference>
<proteinExistence type="predicted"/>
<reference evidence="2 3" key="1">
    <citation type="submission" date="2023-10" db="EMBL/GenBank/DDBJ databases">
        <title>Development of a sustainable strategy for remediation of hydrocarbon-contaminated territories based on the waste exchange concept.</title>
        <authorList>
            <person name="Krivoruchko A."/>
        </authorList>
    </citation>
    <scope>NUCLEOTIDE SEQUENCE [LARGE SCALE GENOMIC DNA]</scope>
    <source>
        <strain evidence="2 3">IEGM 1323</strain>
    </source>
</reference>
<dbReference type="Pfam" id="PF13577">
    <property type="entry name" value="SnoaL_4"/>
    <property type="match status" value="1"/>
</dbReference>
<accession>A0ABU4BEY8</accession>
<dbReference type="Gene3D" id="3.10.450.50">
    <property type="match status" value="1"/>
</dbReference>
<dbReference type="EMBL" id="JAWLJX010000004">
    <property type="protein sequence ID" value="MDV6262756.1"/>
    <property type="molecule type" value="Genomic_DNA"/>
</dbReference>
<sequence length="136" mass="14958">MREDIIAATHTYALGLDKFDPKLALSAFAADAVWDATPVGLARYEGHEQILDFFERDAEQIENQFHIITNHIVHADSDTTAHGTNYVFSEGSTKGGAAFKAIALNEDTYVLTEDGWKISSRVISPLTPPQMDGFEA</sequence>
<evidence type="ECO:0000313" key="2">
    <source>
        <dbReference type="EMBL" id="MDV6262756.1"/>
    </source>
</evidence>
<keyword evidence="3" id="KW-1185">Reference proteome</keyword>
<dbReference type="SUPFAM" id="SSF54427">
    <property type="entry name" value="NTF2-like"/>
    <property type="match status" value="1"/>
</dbReference>